<accession>A0ABR1Q1P7</accession>
<sequence length="189" mass="21391">MQTRALLAPGLIGYQTKTTSFIPDGIFDIPGLLESHLYHPLSLALLALIDLHHYCNRIHSQYRPSLADVDSKTGFLGRWTVHKKRNRTIRYEHMHNAAIDIARITAMCTNIDKIIVTAASLAAIFDLQHEYHFAPLNIPAYICPERVMDRHRRIATSCQGASIIKSYLDLTSLNTDESKNEQKPRAISL</sequence>
<organism evidence="1 2">
    <name type="scientific">Apiospora aurea</name>
    <dbReference type="NCBI Taxonomy" id="335848"/>
    <lineage>
        <taxon>Eukaryota</taxon>
        <taxon>Fungi</taxon>
        <taxon>Dikarya</taxon>
        <taxon>Ascomycota</taxon>
        <taxon>Pezizomycotina</taxon>
        <taxon>Sordariomycetes</taxon>
        <taxon>Xylariomycetidae</taxon>
        <taxon>Amphisphaeriales</taxon>
        <taxon>Apiosporaceae</taxon>
        <taxon>Apiospora</taxon>
    </lineage>
</organism>
<comment type="caution">
    <text evidence="1">The sequence shown here is derived from an EMBL/GenBank/DDBJ whole genome shotgun (WGS) entry which is preliminary data.</text>
</comment>
<evidence type="ECO:0000313" key="1">
    <source>
        <dbReference type="EMBL" id="KAK7943922.1"/>
    </source>
</evidence>
<dbReference type="EMBL" id="JAQQWE010000008">
    <property type="protein sequence ID" value="KAK7943922.1"/>
    <property type="molecule type" value="Genomic_DNA"/>
</dbReference>
<reference evidence="1 2" key="1">
    <citation type="submission" date="2023-01" db="EMBL/GenBank/DDBJ databases">
        <title>Analysis of 21 Apiospora genomes using comparative genomics revels a genus with tremendous synthesis potential of carbohydrate active enzymes and secondary metabolites.</title>
        <authorList>
            <person name="Sorensen T."/>
        </authorList>
    </citation>
    <scope>NUCLEOTIDE SEQUENCE [LARGE SCALE GENOMIC DNA]</scope>
    <source>
        <strain evidence="1 2">CBS 24483</strain>
    </source>
</reference>
<dbReference type="GeneID" id="92082319"/>
<dbReference type="RefSeq" id="XP_066695953.1">
    <property type="nucleotide sequence ID" value="XM_066849257.1"/>
</dbReference>
<evidence type="ECO:0000313" key="2">
    <source>
        <dbReference type="Proteomes" id="UP001391051"/>
    </source>
</evidence>
<gene>
    <name evidence="1" type="ORF">PG986_013035</name>
</gene>
<keyword evidence="2" id="KW-1185">Reference proteome</keyword>
<name>A0ABR1Q1P7_9PEZI</name>
<dbReference type="Proteomes" id="UP001391051">
    <property type="component" value="Unassembled WGS sequence"/>
</dbReference>
<protein>
    <submittedName>
        <fullName evidence="1">Uncharacterized protein</fullName>
    </submittedName>
</protein>
<proteinExistence type="predicted"/>